<evidence type="ECO:0000313" key="3">
    <source>
        <dbReference type="EMBL" id="CUQ82950.1"/>
    </source>
</evidence>
<proteinExistence type="predicted"/>
<dbReference type="EMBL" id="CZBY01000003">
    <property type="protein sequence ID" value="CUQ82950.1"/>
    <property type="molecule type" value="Genomic_DNA"/>
</dbReference>
<dbReference type="Pfam" id="PF14317">
    <property type="entry name" value="YcxB"/>
    <property type="match status" value="1"/>
</dbReference>
<name>A0A174ZIG2_9FIRM</name>
<accession>A0A174ZIG2</accession>
<protein>
    <recommendedName>
        <fullName evidence="2">YcxB-like C-terminal domain-containing protein</fullName>
    </recommendedName>
</protein>
<dbReference type="InterPro" id="IPR025588">
    <property type="entry name" value="YcxB-like_C"/>
</dbReference>
<sequence>MFSKEITTTAEDYRTLVKFTEYSLKKSNNILFITMAVLAVASLVIGLAGIIPLYISAAVCLLCTAVILADVLIISKKAKDGIKYGKVVLNAKRTFSYDAASVRVFGGRTATDINAQWDTIFKIYEIEKCFIIYFRYNLAFCLPKNQLTPQETLDVRNYFIKKMDGRFVKKCK</sequence>
<dbReference type="AlphaFoldDB" id="A0A174ZIG2"/>
<keyword evidence="1" id="KW-0812">Transmembrane</keyword>
<keyword evidence="1" id="KW-0472">Membrane</keyword>
<evidence type="ECO:0000256" key="1">
    <source>
        <dbReference type="SAM" id="Phobius"/>
    </source>
</evidence>
<evidence type="ECO:0000259" key="2">
    <source>
        <dbReference type="Pfam" id="PF14317"/>
    </source>
</evidence>
<evidence type="ECO:0000313" key="4">
    <source>
        <dbReference type="Proteomes" id="UP000095662"/>
    </source>
</evidence>
<organism evidence="3 4">
    <name type="scientific">[Eubacterium] siraeum</name>
    <dbReference type="NCBI Taxonomy" id="39492"/>
    <lineage>
        <taxon>Bacteria</taxon>
        <taxon>Bacillati</taxon>
        <taxon>Bacillota</taxon>
        <taxon>Clostridia</taxon>
        <taxon>Eubacteriales</taxon>
        <taxon>Oscillospiraceae</taxon>
        <taxon>Oscillospiraceae incertae sedis</taxon>
    </lineage>
</organism>
<dbReference type="STRING" id="39492.ERS852540_00598"/>
<feature type="domain" description="YcxB-like C-terminal" evidence="2">
    <location>
        <begin position="116"/>
        <end position="154"/>
    </location>
</feature>
<feature type="transmembrane region" description="Helical" evidence="1">
    <location>
        <begin position="30"/>
        <end position="48"/>
    </location>
</feature>
<feature type="transmembrane region" description="Helical" evidence="1">
    <location>
        <begin position="54"/>
        <end position="74"/>
    </location>
</feature>
<dbReference type="Proteomes" id="UP000095662">
    <property type="component" value="Unassembled WGS sequence"/>
</dbReference>
<gene>
    <name evidence="3" type="ORF">ERS852540_00598</name>
</gene>
<keyword evidence="1" id="KW-1133">Transmembrane helix</keyword>
<reference evidence="3 4" key="1">
    <citation type="submission" date="2015-09" db="EMBL/GenBank/DDBJ databases">
        <authorList>
            <consortium name="Pathogen Informatics"/>
        </authorList>
    </citation>
    <scope>NUCLEOTIDE SEQUENCE [LARGE SCALE GENOMIC DNA]</scope>
    <source>
        <strain evidence="3 4">2789STDY5834928</strain>
    </source>
</reference>